<dbReference type="AlphaFoldDB" id="A0A016W081"/>
<comment type="caution">
    <text evidence="1">The sequence shown here is derived from an EMBL/GenBank/DDBJ whole genome shotgun (WGS) entry which is preliminary data.</text>
</comment>
<evidence type="ECO:0000313" key="2">
    <source>
        <dbReference type="Proteomes" id="UP000024635"/>
    </source>
</evidence>
<reference evidence="2" key="1">
    <citation type="journal article" date="2015" name="Nat. Genet.">
        <title>The genome and transcriptome of the zoonotic hookworm Ancylostoma ceylanicum identify infection-specific gene families.</title>
        <authorList>
            <person name="Schwarz E.M."/>
            <person name="Hu Y."/>
            <person name="Antoshechkin I."/>
            <person name="Miller M.M."/>
            <person name="Sternberg P.W."/>
            <person name="Aroian R.V."/>
        </authorList>
    </citation>
    <scope>NUCLEOTIDE SEQUENCE</scope>
    <source>
        <strain evidence="2">HY135</strain>
    </source>
</reference>
<protein>
    <submittedName>
        <fullName evidence="1">Uncharacterized protein</fullName>
    </submittedName>
</protein>
<sequence length="106" mass="11837">MCSLSILPPTPQLRAGAAFKMHQLEGVSIFVLTKREDVDKKKKKNKNELSTLSTMKKSSFDLCGVNLLYHLIKLHLVTNAGSNDRRMSYMAPTVILSNTDELDADI</sequence>
<dbReference type="Proteomes" id="UP000024635">
    <property type="component" value="Unassembled WGS sequence"/>
</dbReference>
<organism evidence="1 2">
    <name type="scientific">Ancylostoma ceylanicum</name>
    <dbReference type="NCBI Taxonomy" id="53326"/>
    <lineage>
        <taxon>Eukaryota</taxon>
        <taxon>Metazoa</taxon>
        <taxon>Ecdysozoa</taxon>
        <taxon>Nematoda</taxon>
        <taxon>Chromadorea</taxon>
        <taxon>Rhabditida</taxon>
        <taxon>Rhabditina</taxon>
        <taxon>Rhabditomorpha</taxon>
        <taxon>Strongyloidea</taxon>
        <taxon>Ancylostomatidae</taxon>
        <taxon>Ancylostomatinae</taxon>
        <taxon>Ancylostoma</taxon>
    </lineage>
</organism>
<accession>A0A016W081</accession>
<name>A0A016W081_9BILA</name>
<evidence type="ECO:0000313" key="1">
    <source>
        <dbReference type="EMBL" id="EYC32423.1"/>
    </source>
</evidence>
<keyword evidence="2" id="KW-1185">Reference proteome</keyword>
<dbReference type="EMBL" id="JARK01001339">
    <property type="protein sequence ID" value="EYC32423.1"/>
    <property type="molecule type" value="Genomic_DNA"/>
</dbReference>
<proteinExistence type="predicted"/>
<gene>
    <name evidence="1" type="primary">Acey_s0003.g1565</name>
    <name evidence="1" type="ORF">Y032_0003g1565</name>
</gene>